<evidence type="ECO:0000313" key="28">
    <source>
        <dbReference type="Proteomes" id="UP001108240"/>
    </source>
</evidence>
<feature type="domain" description="Fibronectin type-III" evidence="24">
    <location>
        <begin position="16"/>
        <end position="106"/>
    </location>
</feature>
<evidence type="ECO:0000256" key="3">
    <source>
        <dbReference type="ARBA" id="ARBA00009197"/>
    </source>
</evidence>
<comment type="similarity">
    <text evidence="3">Belongs to the tissue factor family.</text>
</comment>
<evidence type="ECO:0000256" key="11">
    <source>
        <dbReference type="ARBA" id="ARBA00022729"/>
    </source>
</evidence>
<dbReference type="Pfam" id="PF17917">
    <property type="entry name" value="RT_RNaseH"/>
    <property type="match status" value="1"/>
</dbReference>
<keyword evidence="21" id="KW-0449">Lipoprotein</keyword>
<keyword evidence="10" id="KW-0540">Nuclease</keyword>
<evidence type="ECO:0000256" key="5">
    <source>
        <dbReference type="ARBA" id="ARBA00018722"/>
    </source>
</evidence>
<dbReference type="InterPro" id="IPR003961">
    <property type="entry name" value="FN3_dom"/>
</dbReference>
<evidence type="ECO:0000256" key="22">
    <source>
        <dbReference type="ARBA" id="ARBA00031171"/>
    </source>
</evidence>
<dbReference type="InterPro" id="IPR043502">
    <property type="entry name" value="DNA/RNA_pol_sf"/>
</dbReference>
<dbReference type="GO" id="GO:0016020">
    <property type="term" value="C:membrane"/>
    <property type="evidence" value="ECO:0007669"/>
    <property type="project" value="UniProtKB-SubCell"/>
</dbReference>
<evidence type="ECO:0000259" key="24">
    <source>
        <dbReference type="Pfam" id="PF01108"/>
    </source>
</evidence>
<dbReference type="Pfam" id="PF01108">
    <property type="entry name" value="Tissue_fac"/>
    <property type="match status" value="1"/>
</dbReference>
<comment type="subcellular location">
    <subcellularLocation>
        <location evidence="2">Membrane</location>
        <topology evidence="2">Single-pass type I membrane protein</topology>
    </subcellularLocation>
</comment>
<dbReference type="PANTHER" id="PTHR34072">
    <property type="entry name" value="ENZYMATIC POLYPROTEIN-RELATED"/>
    <property type="match status" value="1"/>
</dbReference>
<proteinExistence type="inferred from homology"/>
<dbReference type="PRINTS" id="PR00346">
    <property type="entry name" value="TISSUEFACTOR"/>
</dbReference>
<evidence type="ECO:0000256" key="23">
    <source>
        <dbReference type="SAM" id="SignalP"/>
    </source>
</evidence>
<dbReference type="GO" id="GO:0016787">
    <property type="term" value="F:hydrolase activity"/>
    <property type="evidence" value="ECO:0007669"/>
    <property type="project" value="UniProtKB-KW"/>
</dbReference>
<evidence type="ECO:0000256" key="12">
    <source>
        <dbReference type="ARBA" id="ARBA00022759"/>
    </source>
</evidence>
<dbReference type="InterPro" id="IPR013783">
    <property type="entry name" value="Ig-like_fold"/>
</dbReference>
<keyword evidence="15" id="KW-1133">Transmembrane helix</keyword>
<keyword evidence="17" id="KW-0472">Membrane</keyword>
<dbReference type="GO" id="GO:0003964">
    <property type="term" value="F:RNA-directed DNA polymerase activity"/>
    <property type="evidence" value="ECO:0007669"/>
    <property type="project" value="UniProtKB-KW"/>
</dbReference>
<dbReference type="SUPFAM" id="SSF56672">
    <property type="entry name" value="DNA/RNA polymerases"/>
    <property type="match status" value="1"/>
</dbReference>
<keyword evidence="9" id="KW-0356">Hemostasis</keyword>
<keyword evidence="16" id="KW-0094">Blood coagulation</keyword>
<feature type="chain" id="PRO_5039949838" description="Tissue factor" evidence="23">
    <location>
        <begin position="27"/>
        <end position="447"/>
    </location>
</feature>
<dbReference type="Gene3D" id="3.30.70.270">
    <property type="match status" value="1"/>
</dbReference>
<dbReference type="InterPro" id="IPR041373">
    <property type="entry name" value="RT_RNaseH"/>
</dbReference>
<comment type="function">
    <text evidence="1">Initiates blood coagulation by forming a complex with circulating factor VII or VIIa. The [TF:VIIa] complex activates factors IX or X by specific limited proteolysis. TF plays a role in normal hemostasis by initiating the cell-surface assembly and propagation of the coagulation protease cascade.</text>
</comment>
<dbReference type="FunFam" id="3.10.20.370:FF:000001">
    <property type="entry name" value="Retrovirus-related Pol polyprotein from transposon 17.6-like protein"/>
    <property type="match status" value="1"/>
</dbReference>
<dbReference type="AlphaFoldDB" id="A0A8C1DQH6"/>
<evidence type="ECO:0000256" key="19">
    <source>
        <dbReference type="ARBA" id="ARBA00023157"/>
    </source>
</evidence>
<evidence type="ECO:0000256" key="4">
    <source>
        <dbReference type="ARBA" id="ARBA00011184"/>
    </source>
</evidence>
<evidence type="ECO:0000256" key="10">
    <source>
        <dbReference type="ARBA" id="ARBA00022722"/>
    </source>
</evidence>
<feature type="domain" description="Interferon/interleukin receptor" evidence="25">
    <location>
        <begin position="128"/>
        <end position="236"/>
    </location>
</feature>
<dbReference type="Proteomes" id="UP001108240">
    <property type="component" value="Unplaced"/>
</dbReference>
<dbReference type="InterPro" id="IPR015373">
    <property type="entry name" value="Interferon/interleukin_rcp_dom"/>
</dbReference>
<organism evidence="27 28">
    <name type="scientific">Cyprinus carpio carpio</name>
    <dbReference type="NCBI Taxonomy" id="630221"/>
    <lineage>
        <taxon>Eukaryota</taxon>
        <taxon>Metazoa</taxon>
        <taxon>Chordata</taxon>
        <taxon>Craniata</taxon>
        <taxon>Vertebrata</taxon>
        <taxon>Euteleostomi</taxon>
        <taxon>Actinopterygii</taxon>
        <taxon>Neopterygii</taxon>
        <taxon>Teleostei</taxon>
        <taxon>Ostariophysi</taxon>
        <taxon>Cypriniformes</taxon>
        <taxon>Cyprinidae</taxon>
        <taxon>Cyprininae</taxon>
        <taxon>Cyprinus</taxon>
    </lineage>
</organism>
<evidence type="ECO:0000256" key="6">
    <source>
        <dbReference type="ARBA" id="ARBA00022679"/>
    </source>
</evidence>
<dbReference type="InterPro" id="IPR043128">
    <property type="entry name" value="Rev_trsase/Diguanyl_cyclase"/>
</dbReference>
<evidence type="ECO:0000256" key="17">
    <source>
        <dbReference type="ARBA" id="ARBA00023136"/>
    </source>
</evidence>
<keyword evidence="12" id="KW-0255">Endonuclease</keyword>
<evidence type="ECO:0000256" key="21">
    <source>
        <dbReference type="ARBA" id="ARBA00023288"/>
    </source>
</evidence>
<dbReference type="PANTHER" id="PTHR34072:SF52">
    <property type="entry name" value="RIBONUCLEASE H"/>
    <property type="match status" value="1"/>
</dbReference>
<sequence>MESNRQVKFHLHELALVLFFMKACTSDIFPKAQNVTWSSLNFKTILMWSPKPTNHSYTVEFSQVGQDRERTPHCIRTMATECDLTAGLKNLKAYYSADILSEPMQGISSDLVEFPHVSSEKYSPYYDTAIGRPVFKIEVSSDKRKTTLHVADIPTSLFNEDKKRLNIQDVFGDTLQYKITYRKAKSTGKKEKISKSSIIELTDLDQESYCFYVQAFLPFRAQDKQHGEISNIQCSSEEIFEGASLTDLTRKGHPEKVQWTSAALEAFQRVKGALTSEPVLRAPDFSCPFLLQTDASDTGLGAVLSQIQEGEDHPVIYISRKLTPAERNYAAVEKEALAVKWAVLELHYYILGRKFTLVTDHAPLQWMVHAKDTNARVTRWFLALHDFHFLVHHRAGAANANADGLSRIWAAFKSTIKLIQVVSKSLISLSAGGWCLVVGNGSQSFPY</sequence>
<keyword evidence="20" id="KW-0325">Glycoprotein</keyword>
<evidence type="ECO:0000259" key="26">
    <source>
        <dbReference type="Pfam" id="PF17917"/>
    </source>
</evidence>
<evidence type="ECO:0000256" key="18">
    <source>
        <dbReference type="ARBA" id="ARBA00023139"/>
    </source>
</evidence>
<evidence type="ECO:0000256" key="14">
    <source>
        <dbReference type="ARBA" id="ARBA00022918"/>
    </source>
</evidence>
<dbReference type="GO" id="GO:0004519">
    <property type="term" value="F:endonuclease activity"/>
    <property type="evidence" value="ECO:0007669"/>
    <property type="project" value="UniProtKB-KW"/>
</dbReference>
<evidence type="ECO:0000256" key="7">
    <source>
        <dbReference type="ARBA" id="ARBA00022692"/>
    </source>
</evidence>
<dbReference type="Pfam" id="PF09294">
    <property type="entry name" value="Interfer-bind"/>
    <property type="match status" value="1"/>
</dbReference>
<evidence type="ECO:0000313" key="27">
    <source>
        <dbReference type="Ensembl" id="ENSCCRP00000067117.2"/>
    </source>
</evidence>
<evidence type="ECO:0000256" key="1">
    <source>
        <dbReference type="ARBA" id="ARBA00002201"/>
    </source>
</evidence>
<keyword evidence="19" id="KW-1015">Disulfide bond</keyword>
<reference evidence="27" key="1">
    <citation type="submission" date="2025-08" db="UniProtKB">
        <authorList>
            <consortium name="Ensembl"/>
        </authorList>
    </citation>
    <scope>IDENTIFICATION</scope>
</reference>
<dbReference type="Gene3D" id="3.10.20.370">
    <property type="match status" value="1"/>
</dbReference>
<dbReference type="FunFam" id="2.60.40.10:FF:000746">
    <property type="entry name" value="Tissue factor"/>
    <property type="match status" value="1"/>
</dbReference>
<evidence type="ECO:0000256" key="20">
    <source>
        <dbReference type="ARBA" id="ARBA00023180"/>
    </source>
</evidence>
<dbReference type="InterPro" id="IPR036116">
    <property type="entry name" value="FN3_sf"/>
</dbReference>
<feature type="domain" description="Reverse transcriptase RNase H-like" evidence="26">
    <location>
        <begin position="284"/>
        <end position="387"/>
    </location>
</feature>
<accession>A0A8C1DQH6</accession>
<dbReference type="GO" id="GO:0007596">
    <property type="term" value="P:blood coagulation"/>
    <property type="evidence" value="ECO:0007669"/>
    <property type="project" value="UniProtKB-KW"/>
</dbReference>
<evidence type="ECO:0000256" key="15">
    <source>
        <dbReference type="ARBA" id="ARBA00022989"/>
    </source>
</evidence>
<keyword evidence="11 23" id="KW-0732">Signal</keyword>
<evidence type="ECO:0000256" key="16">
    <source>
        <dbReference type="ARBA" id="ARBA00023084"/>
    </source>
</evidence>
<dbReference type="SUPFAM" id="SSF49265">
    <property type="entry name" value="Fibronectin type III"/>
    <property type="match status" value="2"/>
</dbReference>
<keyword evidence="7" id="KW-0812">Transmembrane</keyword>
<keyword evidence="6" id="KW-0808">Transferase</keyword>
<keyword evidence="28" id="KW-1185">Reference proteome</keyword>
<evidence type="ECO:0000256" key="8">
    <source>
        <dbReference type="ARBA" id="ARBA00022695"/>
    </source>
</evidence>
<reference evidence="27" key="2">
    <citation type="submission" date="2025-09" db="UniProtKB">
        <authorList>
            <consortium name="Ensembl"/>
        </authorList>
    </citation>
    <scope>IDENTIFICATION</scope>
</reference>
<dbReference type="Ensembl" id="ENSCCRT00000072729.2">
    <property type="protein sequence ID" value="ENSCCRP00000067117.2"/>
    <property type="gene ID" value="ENSCCRG00000036116.2"/>
</dbReference>
<evidence type="ECO:0000259" key="25">
    <source>
        <dbReference type="Pfam" id="PF09294"/>
    </source>
</evidence>
<dbReference type="InterPro" id="IPR001187">
    <property type="entry name" value="Tissue_factor"/>
</dbReference>
<evidence type="ECO:0000256" key="9">
    <source>
        <dbReference type="ARBA" id="ARBA00022696"/>
    </source>
</evidence>
<name>A0A8C1DQH6_CYPCA</name>
<protein>
    <recommendedName>
        <fullName evidence="5">Tissue factor</fullName>
    </recommendedName>
    <alternativeName>
        <fullName evidence="22">Coagulation factor III</fullName>
    </alternativeName>
</protein>
<dbReference type="GeneTree" id="ENSGT00940000175139"/>
<comment type="subunit">
    <text evidence="4">Interacts with HSPE; the interaction, inhibited by heparin, promotes the generation of activated factor X and activates coagulation in the presence of activated factor VII.</text>
</comment>
<keyword evidence="8" id="KW-0548">Nucleotidyltransferase</keyword>
<evidence type="ECO:0000256" key="13">
    <source>
        <dbReference type="ARBA" id="ARBA00022801"/>
    </source>
</evidence>
<evidence type="ECO:0000256" key="2">
    <source>
        <dbReference type="ARBA" id="ARBA00004479"/>
    </source>
</evidence>
<feature type="signal peptide" evidence="23">
    <location>
        <begin position="1"/>
        <end position="26"/>
    </location>
</feature>
<keyword evidence="13" id="KW-0378">Hydrolase</keyword>
<keyword evidence="18" id="KW-0564">Palmitate</keyword>
<dbReference type="CDD" id="cd09274">
    <property type="entry name" value="RNase_HI_RT_Ty3"/>
    <property type="match status" value="1"/>
</dbReference>
<dbReference type="Gene3D" id="2.60.40.10">
    <property type="entry name" value="Immunoglobulins"/>
    <property type="match status" value="2"/>
</dbReference>
<keyword evidence="14" id="KW-0695">RNA-directed DNA polymerase</keyword>